<dbReference type="Proteomes" id="UP001059663">
    <property type="component" value="Chromosome"/>
</dbReference>
<sequence>MAKQHRNRKQRGPHRTATRPSRGQSSPRREPAELGPLIGPLRQGLRAADPTAFWVTAAPIVTVLEEPGELSAQLPDGVDLLQSFIDVDVAETTALLHMVAAMSRDDLLRGRSRRASHVPAPAHPTGGHRAEPGEGHGDSGVRRWGR</sequence>
<dbReference type="EMBL" id="CP087977">
    <property type="protein sequence ID" value="UUZ44499.1"/>
    <property type="molecule type" value="Genomic_DNA"/>
</dbReference>
<gene>
    <name evidence="1" type="ORF">LP422_19270</name>
</gene>
<accession>A0AC61U397</accession>
<protein>
    <submittedName>
        <fullName evidence="1">Uncharacterized protein</fullName>
    </submittedName>
</protein>
<proteinExistence type="predicted"/>
<organism evidence="1 2">
    <name type="scientific">Janibacter limosus</name>
    <dbReference type="NCBI Taxonomy" id="53458"/>
    <lineage>
        <taxon>Bacteria</taxon>
        <taxon>Bacillati</taxon>
        <taxon>Actinomycetota</taxon>
        <taxon>Actinomycetes</taxon>
        <taxon>Micrococcales</taxon>
        <taxon>Intrasporangiaceae</taxon>
        <taxon>Janibacter</taxon>
    </lineage>
</organism>
<reference evidence="1" key="1">
    <citation type="submission" date="2021-11" db="EMBL/GenBank/DDBJ databases">
        <title>Study of the species diversity of bacterial strains isolated from a unique natural object - Shulgan-Tash cave (Bashkiria).</title>
        <authorList>
            <person name="Sazanova A.L."/>
            <person name="Chirak E.R."/>
            <person name="Safronova V.I."/>
        </authorList>
    </citation>
    <scope>NUCLEOTIDE SEQUENCE</scope>
    <source>
        <strain evidence="1">P1</strain>
    </source>
</reference>
<name>A0AC61U397_9MICO</name>
<evidence type="ECO:0000313" key="2">
    <source>
        <dbReference type="Proteomes" id="UP001059663"/>
    </source>
</evidence>
<evidence type="ECO:0000313" key="1">
    <source>
        <dbReference type="EMBL" id="UUZ44499.1"/>
    </source>
</evidence>